<name>A0ABR4MYN8_9FUNG</name>
<dbReference type="InterPro" id="IPR001433">
    <property type="entry name" value="OxRdtase_FAD/NAD-bd"/>
</dbReference>
<dbReference type="Pfam" id="PF16543">
    <property type="entry name" value="DFRP_C"/>
    <property type="match status" value="1"/>
</dbReference>
<dbReference type="Gene3D" id="3.40.50.80">
    <property type="entry name" value="Nucleotide-binding domain of ferredoxin-NADP reductase (FNR) module"/>
    <property type="match status" value="1"/>
</dbReference>
<comment type="cofactor">
    <cofactor evidence="2">
        <name>FAD</name>
        <dbReference type="ChEBI" id="CHEBI:57692"/>
    </cofactor>
</comment>
<comment type="caution">
    <text evidence="21">The sequence shown here is derived from an EMBL/GenBank/DDBJ whole genome shotgun (WGS) entry which is preliminary data.</text>
</comment>
<dbReference type="PANTHER" id="PTHR19384:SF84">
    <property type="entry name" value="METHIONINE SYNTHASE REDUCTASE"/>
    <property type="match status" value="1"/>
</dbReference>
<evidence type="ECO:0000259" key="19">
    <source>
        <dbReference type="PROSITE" id="PS50902"/>
    </source>
</evidence>
<keyword evidence="8 16" id="KW-0863">Zinc-finger</keyword>
<evidence type="ECO:0000256" key="9">
    <source>
        <dbReference type="ARBA" id="ARBA00022827"/>
    </source>
</evidence>
<feature type="zinc finger region" description="C3H1-type" evidence="16">
    <location>
        <begin position="167"/>
        <end position="204"/>
    </location>
</feature>
<keyword evidence="3" id="KW-0028">Amino-acid biosynthesis</keyword>
<dbReference type="Pfam" id="PF00667">
    <property type="entry name" value="FAD_binding_1"/>
    <property type="match status" value="1"/>
</dbReference>
<reference evidence="21 22" key="1">
    <citation type="submission" date="2023-09" db="EMBL/GenBank/DDBJ databases">
        <title>Pangenome analysis of Batrachochytrium dendrobatidis and related Chytrids.</title>
        <authorList>
            <person name="Yacoub M.N."/>
            <person name="Stajich J.E."/>
            <person name="James T.Y."/>
        </authorList>
    </citation>
    <scope>NUCLEOTIDE SEQUENCE [LARGE SCALE GENOMIC DNA]</scope>
    <source>
        <strain evidence="21 22">JEL0888</strain>
    </source>
</reference>
<dbReference type="PROSITE" id="PS50902">
    <property type="entry name" value="FLAVODOXIN_LIKE"/>
    <property type="match status" value="1"/>
</dbReference>
<dbReference type="PRINTS" id="PR00371">
    <property type="entry name" value="FPNCR"/>
</dbReference>
<dbReference type="InterPro" id="IPR017927">
    <property type="entry name" value="FAD-bd_FR_type"/>
</dbReference>
<evidence type="ECO:0000256" key="11">
    <source>
        <dbReference type="ARBA" id="ARBA00022857"/>
    </source>
</evidence>
<proteinExistence type="predicted"/>
<feature type="compositionally biased region" description="Basic and acidic residues" evidence="17">
    <location>
        <begin position="46"/>
        <end position="70"/>
    </location>
</feature>
<feature type="compositionally biased region" description="Gly residues" evidence="17">
    <location>
        <begin position="332"/>
        <end position="342"/>
    </location>
</feature>
<keyword evidence="22" id="KW-1185">Reference proteome</keyword>
<feature type="domain" description="C3H1-type" evidence="18">
    <location>
        <begin position="167"/>
        <end position="204"/>
    </location>
</feature>
<dbReference type="SUPFAM" id="SSF90229">
    <property type="entry name" value="CCCH zinc finger"/>
    <property type="match status" value="1"/>
</dbReference>
<keyword evidence="9" id="KW-0274">FAD</keyword>
<dbReference type="SUPFAM" id="SSF63380">
    <property type="entry name" value="Riboflavin synthase domain-like"/>
    <property type="match status" value="1"/>
</dbReference>
<protein>
    <recommendedName>
        <fullName evidence="15">Methionine synthase reductase</fullName>
        <ecNumber evidence="14">1.16.1.8</ecNumber>
    </recommendedName>
</protein>
<dbReference type="InterPro" id="IPR000571">
    <property type="entry name" value="Znf_CCCH"/>
</dbReference>
<evidence type="ECO:0000256" key="13">
    <source>
        <dbReference type="ARBA" id="ARBA00023167"/>
    </source>
</evidence>
<dbReference type="InterPro" id="IPR001709">
    <property type="entry name" value="Flavoprot_Pyr_Nucl_cyt_Rdtase"/>
</dbReference>
<dbReference type="PROSITE" id="PS51384">
    <property type="entry name" value="FAD_FR"/>
    <property type="match status" value="1"/>
</dbReference>
<dbReference type="InterPro" id="IPR029039">
    <property type="entry name" value="Flavoprotein-like_sf"/>
</dbReference>
<dbReference type="InterPro" id="IPR003097">
    <property type="entry name" value="CysJ-like_FAD-binding"/>
</dbReference>
<dbReference type="InterPro" id="IPR039261">
    <property type="entry name" value="FNR_nucleotide-bd"/>
</dbReference>
<feature type="zinc finger region" description="C3H1-type" evidence="16">
    <location>
        <begin position="92"/>
        <end position="119"/>
    </location>
</feature>
<keyword evidence="5" id="KW-0288">FMN</keyword>
<feature type="domain" description="FAD-binding FR-type" evidence="20">
    <location>
        <begin position="717"/>
        <end position="964"/>
    </location>
</feature>
<dbReference type="Gene3D" id="4.10.1000.10">
    <property type="entry name" value="Zinc finger, CCCH-type"/>
    <property type="match status" value="1"/>
</dbReference>
<dbReference type="Gene3D" id="1.20.990.10">
    <property type="entry name" value="NADPH-cytochrome p450 Reductase, Chain A, domain 3"/>
    <property type="match status" value="1"/>
</dbReference>
<dbReference type="Gene3D" id="6.20.400.10">
    <property type="match status" value="1"/>
</dbReference>
<gene>
    <name evidence="21" type="ORF">HK105_208191</name>
</gene>
<evidence type="ECO:0000256" key="8">
    <source>
        <dbReference type="ARBA" id="ARBA00022771"/>
    </source>
</evidence>
<dbReference type="Pfam" id="PF00642">
    <property type="entry name" value="zf-CCCH"/>
    <property type="match status" value="1"/>
</dbReference>
<evidence type="ECO:0000256" key="15">
    <source>
        <dbReference type="ARBA" id="ARBA00040659"/>
    </source>
</evidence>
<keyword evidence="13" id="KW-0486">Methionine biosynthesis</keyword>
<evidence type="ECO:0000256" key="14">
    <source>
        <dbReference type="ARBA" id="ARBA00039088"/>
    </source>
</evidence>
<feature type="domain" description="Flavodoxin-like" evidence="19">
    <location>
        <begin position="400"/>
        <end position="545"/>
    </location>
</feature>
<keyword evidence="10 16" id="KW-0862">Zinc</keyword>
<feature type="region of interest" description="Disordered" evidence="17">
    <location>
        <begin position="1"/>
        <end position="70"/>
    </location>
</feature>
<dbReference type="InterPro" id="IPR008254">
    <property type="entry name" value="Flavodoxin/NO_synth"/>
</dbReference>
<dbReference type="SMART" id="SM00356">
    <property type="entry name" value="ZnF_C3H1"/>
    <property type="match status" value="2"/>
</dbReference>
<dbReference type="SUPFAM" id="SSF52218">
    <property type="entry name" value="Flavoproteins"/>
    <property type="match status" value="1"/>
</dbReference>
<evidence type="ECO:0000256" key="1">
    <source>
        <dbReference type="ARBA" id="ARBA00001917"/>
    </source>
</evidence>
<evidence type="ECO:0000256" key="7">
    <source>
        <dbReference type="ARBA" id="ARBA00022723"/>
    </source>
</evidence>
<dbReference type="Gene3D" id="2.40.30.10">
    <property type="entry name" value="Translation factors"/>
    <property type="match status" value="1"/>
</dbReference>
<accession>A0ABR4MYN8</accession>
<dbReference type="SUPFAM" id="SSF52343">
    <property type="entry name" value="Ferredoxin reductase-like, C-terminal NADP-linked domain"/>
    <property type="match status" value="1"/>
</dbReference>
<evidence type="ECO:0000313" key="22">
    <source>
        <dbReference type="Proteomes" id="UP001527925"/>
    </source>
</evidence>
<evidence type="ECO:0000256" key="16">
    <source>
        <dbReference type="PROSITE-ProRule" id="PRU00723"/>
    </source>
</evidence>
<evidence type="ECO:0000313" key="21">
    <source>
        <dbReference type="EMBL" id="KAL2912344.1"/>
    </source>
</evidence>
<keyword evidence="7 16" id="KW-0479">Metal-binding</keyword>
<evidence type="ECO:0000259" key="18">
    <source>
        <dbReference type="PROSITE" id="PS50103"/>
    </source>
</evidence>
<feature type="compositionally biased region" description="Low complexity" evidence="17">
    <location>
        <begin position="343"/>
        <end position="352"/>
    </location>
</feature>
<sequence length="1138" mass="123124">MPPKTEQKQKQKVIEDKTFGLKNKNKSAKVNRYVQQVTQQVQSSGNRKERDLAEQRKKEQEARKKAEEQKKAELAELFKPTIAQQKVPFGVDPKTVLCAHFKAGSCAKGTRCKFSHDLNVERKGLKADIYTDSRDKEKEQAEDNMESWDQAKLEEAVRKKHSVNENKPTEIVCKYFIEAIESRKYGWFWECPNGAKCKYRHALPPGFVLKKKETEEERRAREEDERANQITIEDFLETERHNLGSDLTPVTAESFAKWKAERKEREQREREEELKGKMEEYKKMRAGMKTGMTFSGKELFDFNPEWAQGGGDDADAMDEYERADSDGEGYEGGEGYGGGDAQGAGNDNAYDGKGSGESALRVLDDVLVTLSPRNWAVENYLRAAWNFMMTVTVPPSIASLLVVYASQTGNAESIAKHIHEEALVRGFASACFVANDAEKVPWADNNVVVFVTSTTGDGDHPDNASKFWKWLRRGKAPADPAVVLKGKPYTILGLGDTNYTNFCQPAKRLDRRLIELGAKSVLAKALADDATGLEATVDPWVAKLWTTLEQLVVRDGQRAAAFAAKGPAGDQVNVGLALPADQGPASAHASPPETPITPRAAAAAAPAAPASAKPKAASSAAPAPYADCYAARPVVVSGQDVLAVSAQLSGLPKSPLEFLDVAATGDRRPAASIFDLLPAAPSPRTSPSLESVQSLPASVATASTATISAAKSRFSANAPFAARVLSARCISGLRAVDRVLEIELDIAGCAWDYVPGDAFGVLAPNPAELVAALADRLGLGKGDAVVEISSKQALGASGLPFATAINPTYADVLSHFLELRALPKKAFFRKLAEHTADAAEKKQLLFLASTQGAAAFKDLRDQCPTLLDILAAFPSCTPPFAALIENLGRLQPRFYSVASTADANPGRVRFAFNVVSYSISPNGAAPRPMRGLCSSWLDALVGNPVSPDPVDLSAAGITIPFFPRASAGFHMPRELSHTPTPLVLVAAGTGISPFVSFLEAIERERHANPAAPARSVWLVHGHRFAGADGDALYADAIARHVESGVVTRYIECLSREPAKAGVPKYVQDGIAASAEQIWDLFDVAEASIYVCGSLAMGKSVNEALAKLVTDHWNISHVEAITFLNGKTHEKKYLRDLWG</sequence>
<evidence type="ECO:0000256" key="5">
    <source>
        <dbReference type="ARBA" id="ARBA00022643"/>
    </source>
</evidence>
<dbReference type="EC" id="1.16.1.8" evidence="14"/>
<keyword evidence="11" id="KW-0521">NADP</keyword>
<evidence type="ECO:0000256" key="4">
    <source>
        <dbReference type="ARBA" id="ARBA00022630"/>
    </source>
</evidence>
<evidence type="ECO:0000256" key="10">
    <source>
        <dbReference type="ARBA" id="ARBA00022833"/>
    </source>
</evidence>
<evidence type="ECO:0000256" key="2">
    <source>
        <dbReference type="ARBA" id="ARBA00001974"/>
    </source>
</evidence>
<feature type="compositionally biased region" description="Low complexity" evidence="17">
    <location>
        <begin position="598"/>
        <end position="607"/>
    </location>
</feature>
<feature type="region of interest" description="Disordered" evidence="17">
    <location>
        <begin position="573"/>
        <end position="607"/>
    </location>
</feature>
<keyword evidence="12" id="KW-0560">Oxidoreductase</keyword>
<evidence type="ECO:0000256" key="17">
    <source>
        <dbReference type="SAM" id="MobiDB-lite"/>
    </source>
</evidence>
<feature type="compositionally biased region" description="Basic and acidic residues" evidence="17">
    <location>
        <begin position="1"/>
        <end position="19"/>
    </location>
</feature>
<dbReference type="Proteomes" id="UP001527925">
    <property type="component" value="Unassembled WGS sequence"/>
</dbReference>
<dbReference type="PROSITE" id="PS50103">
    <property type="entry name" value="ZF_C3H1"/>
    <property type="match status" value="2"/>
</dbReference>
<evidence type="ECO:0000259" key="20">
    <source>
        <dbReference type="PROSITE" id="PS51384"/>
    </source>
</evidence>
<dbReference type="InterPro" id="IPR017938">
    <property type="entry name" value="Riboflavin_synthase-like_b-brl"/>
</dbReference>
<dbReference type="Pfam" id="PF00258">
    <property type="entry name" value="Flavodoxin_1"/>
    <property type="match status" value="1"/>
</dbReference>
<evidence type="ECO:0000256" key="3">
    <source>
        <dbReference type="ARBA" id="ARBA00022605"/>
    </source>
</evidence>
<dbReference type="PANTHER" id="PTHR19384">
    <property type="entry name" value="NITRIC OXIDE SYNTHASE-RELATED"/>
    <property type="match status" value="1"/>
</dbReference>
<dbReference type="PRINTS" id="PR00369">
    <property type="entry name" value="FLAVODOXIN"/>
</dbReference>
<evidence type="ECO:0000256" key="6">
    <source>
        <dbReference type="ARBA" id="ARBA00022691"/>
    </source>
</evidence>
<keyword evidence="4" id="KW-0285">Flavoprotein</keyword>
<keyword evidence="6" id="KW-0949">S-adenosyl-L-methionine</keyword>
<dbReference type="EMBL" id="JADGIZ020000070">
    <property type="protein sequence ID" value="KAL2912344.1"/>
    <property type="molecule type" value="Genomic_DNA"/>
</dbReference>
<feature type="region of interest" description="Disordered" evidence="17">
    <location>
        <begin position="323"/>
        <end position="352"/>
    </location>
</feature>
<comment type="cofactor">
    <cofactor evidence="1">
        <name>FMN</name>
        <dbReference type="ChEBI" id="CHEBI:58210"/>
    </cofactor>
</comment>
<dbReference type="InterPro" id="IPR023173">
    <property type="entry name" value="NADPH_Cyt_P450_Rdtase_alpha"/>
</dbReference>
<evidence type="ECO:0000256" key="12">
    <source>
        <dbReference type="ARBA" id="ARBA00023002"/>
    </source>
</evidence>
<dbReference type="InterPro" id="IPR036855">
    <property type="entry name" value="Znf_CCCH_sf"/>
</dbReference>
<dbReference type="InterPro" id="IPR001094">
    <property type="entry name" value="Flavdoxin-like"/>
</dbReference>
<organism evidence="21 22">
    <name type="scientific">Polyrhizophydium stewartii</name>
    <dbReference type="NCBI Taxonomy" id="2732419"/>
    <lineage>
        <taxon>Eukaryota</taxon>
        <taxon>Fungi</taxon>
        <taxon>Fungi incertae sedis</taxon>
        <taxon>Chytridiomycota</taxon>
        <taxon>Chytridiomycota incertae sedis</taxon>
        <taxon>Chytridiomycetes</taxon>
        <taxon>Rhizophydiales</taxon>
        <taxon>Rhizophydiales incertae sedis</taxon>
        <taxon>Polyrhizophydium</taxon>
    </lineage>
</organism>
<dbReference type="InterPro" id="IPR032378">
    <property type="entry name" value="ZC3H15/TMA46_C"/>
</dbReference>
<dbReference type="Pfam" id="PF00175">
    <property type="entry name" value="NAD_binding_1"/>
    <property type="match status" value="1"/>
</dbReference>
<dbReference type="Gene3D" id="3.40.50.360">
    <property type="match status" value="1"/>
</dbReference>
<feature type="domain" description="C3H1-type" evidence="18">
    <location>
        <begin position="92"/>
        <end position="119"/>
    </location>
</feature>